<organism evidence="3 4">
    <name type="scientific">Sordaria macrospora</name>
    <dbReference type="NCBI Taxonomy" id="5147"/>
    <lineage>
        <taxon>Eukaryota</taxon>
        <taxon>Fungi</taxon>
        <taxon>Dikarya</taxon>
        <taxon>Ascomycota</taxon>
        <taxon>Pezizomycotina</taxon>
        <taxon>Sordariomycetes</taxon>
        <taxon>Sordariomycetidae</taxon>
        <taxon>Sordariales</taxon>
        <taxon>Sordariaceae</taxon>
        <taxon>Sordaria</taxon>
    </lineage>
</organism>
<keyword evidence="2" id="KW-1133">Transmembrane helix</keyword>
<name>A0A8S8ZDG3_SORMA</name>
<comment type="caution">
    <text evidence="3">The sequence shown here is derived from an EMBL/GenBank/DDBJ whole genome shotgun (WGS) entry which is preliminary data.</text>
</comment>
<feature type="transmembrane region" description="Helical" evidence="2">
    <location>
        <begin position="176"/>
        <end position="196"/>
    </location>
</feature>
<proteinExistence type="predicted"/>
<sequence length="209" mass="23787">MTNPATSNFWLPPTPGREWEGMRRPNPAPPLRVPPSSSSFVPPTLIFRAYPSRPRQQPALHVYRPRAPRPRASTLLLRLQLLELRLRLRDHLLLRLESLRLFLRIQAFEAFLQGLGFYYEVRLLLFYAQLRLPGRRRINRFLSSKWVLALVPLTTAVLGAVLGADAPLAPPSGAGITFSSLCFALSMPLQMILLLMTGFQIHASHRENY</sequence>
<keyword evidence="2" id="KW-0812">Transmembrane</keyword>
<feature type="transmembrane region" description="Helical" evidence="2">
    <location>
        <begin position="146"/>
        <end position="164"/>
    </location>
</feature>
<evidence type="ECO:0000256" key="1">
    <source>
        <dbReference type="SAM" id="MobiDB-lite"/>
    </source>
</evidence>
<keyword evidence="2" id="KW-0472">Membrane</keyword>
<evidence type="ECO:0000313" key="4">
    <source>
        <dbReference type="Proteomes" id="UP000433876"/>
    </source>
</evidence>
<accession>A0A8S8ZDG3</accession>
<evidence type="ECO:0000256" key="2">
    <source>
        <dbReference type="SAM" id="Phobius"/>
    </source>
</evidence>
<gene>
    <name evidence="3" type="ORF">SMACR_07312</name>
</gene>
<reference evidence="3 4" key="1">
    <citation type="submission" date="2017-07" db="EMBL/GenBank/DDBJ databases">
        <title>Genome sequence of the Sordaria macrospora wild type strain R19027.</title>
        <authorList>
            <person name="Nowrousian M."/>
            <person name="Teichert I."/>
            <person name="Kueck U."/>
        </authorList>
    </citation>
    <scope>NUCLEOTIDE SEQUENCE [LARGE SCALE GENOMIC DNA]</scope>
    <source>
        <strain evidence="3 4">R19027</strain>
        <tissue evidence="3">Mycelium</tissue>
    </source>
</reference>
<dbReference type="VEuPathDB" id="FungiDB:SMAC_07312"/>
<dbReference type="Proteomes" id="UP000433876">
    <property type="component" value="Unassembled WGS sequence"/>
</dbReference>
<evidence type="ECO:0000313" key="3">
    <source>
        <dbReference type="EMBL" id="KAA8628677.1"/>
    </source>
</evidence>
<protein>
    <submittedName>
        <fullName evidence="3">Uncharacterized protein</fullName>
    </submittedName>
</protein>
<dbReference type="AlphaFoldDB" id="A0A8S8ZDG3"/>
<dbReference type="EMBL" id="NMPR01000169">
    <property type="protein sequence ID" value="KAA8628677.1"/>
    <property type="molecule type" value="Genomic_DNA"/>
</dbReference>
<feature type="region of interest" description="Disordered" evidence="1">
    <location>
        <begin position="14"/>
        <end position="36"/>
    </location>
</feature>